<feature type="transmembrane region" description="Helical" evidence="2">
    <location>
        <begin position="241"/>
        <end position="260"/>
    </location>
</feature>
<feature type="transmembrane region" description="Helical" evidence="2">
    <location>
        <begin position="331"/>
        <end position="351"/>
    </location>
</feature>
<organism evidence="4 5">
    <name type="scientific">[Ruminococcus] torques L2-14</name>
    <dbReference type="NCBI Taxonomy" id="657313"/>
    <lineage>
        <taxon>Bacteria</taxon>
        <taxon>Bacillati</taxon>
        <taxon>Bacillota</taxon>
        <taxon>Clostridia</taxon>
        <taxon>Lachnospirales</taxon>
        <taxon>Lachnospiraceae</taxon>
        <taxon>Mediterraneibacter</taxon>
    </lineage>
</organism>
<feature type="domain" description="DUF8208" evidence="3">
    <location>
        <begin position="19"/>
        <end position="372"/>
    </location>
</feature>
<feature type="compositionally biased region" description="Basic and acidic residues" evidence="1">
    <location>
        <begin position="519"/>
        <end position="528"/>
    </location>
</feature>
<feature type="transmembrane region" description="Helical" evidence="2">
    <location>
        <begin position="267"/>
        <end position="286"/>
    </location>
</feature>
<dbReference type="AlphaFoldDB" id="D4M178"/>
<feature type="compositionally biased region" description="Basic and acidic residues" evidence="1">
    <location>
        <begin position="649"/>
        <end position="685"/>
    </location>
</feature>
<feature type="compositionally biased region" description="Basic and acidic residues" evidence="1">
    <location>
        <begin position="443"/>
        <end position="457"/>
    </location>
</feature>
<feature type="compositionally biased region" description="Basic and acidic residues" evidence="1">
    <location>
        <begin position="617"/>
        <end position="634"/>
    </location>
</feature>
<dbReference type="Proteomes" id="UP000008956">
    <property type="component" value="Chromosome"/>
</dbReference>
<dbReference type="EMBL" id="FP929055">
    <property type="protein sequence ID" value="CBL24990.1"/>
    <property type="molecule type" value="Genomic_DNA"/>
</dbReference>
<evidence type="ECO:0000313" key="4">
    <source>
        <dbReference type="EMBL" id="CBL24990.1"/>
    </source>
</evidence>
<evidence type="ECO:0000256" key="1">
    <source>
        <dbReference type="SAM" id="MobiDB-lite"/>
    </source>
</evidence>
<feature type="compositionally biased region" description="Polar residues" evidence="1">
    <location>
        <begin position="501"/>
        <end position="518"/>
    </location>
</feature>
<evidence type="ECO:0000256" key="2">
    <source>
        <dbReference type="SAM" id="Phobius"/>
    </source>
</evidence>
<feature type="region of interest" description="Disordered" evidence="1">
    <location>
        <begin position="501"/>
        <end position="685"/>
    </location>
</feature>
<feature type="compositionally biased region" description="Polar residues" evidence="1">
    <location>
        <begin position="597"/>
        <end position="612"/>
    </location>
</feature>
<reference evidence="4 5" key="1">
    <citation type="submission" date="2010-03" db="EMBL/GenBank/DDBJ databases">
        <title>The genome sequence of Ruminococcus torques L2-14.</title>
        <authorList>
            <consortium name="metaHIT consortium -- http://www.metahit.eu/"/>
            <person name="Pajon A."/>
            <person name="Turner K."/>
            <person name="Parkhill J."/>
            <person name="Duncan S."/>
            <person name="Flint H."/>
        </authorList>
    </citation>
    <scope>NUCLEOTIDE SEQUENCE [LARGE SCALE GENOMIC DNA]</scope>
    <source>
        <strain evidence="4 5">L2-14</strain>
    </source>
</reference>
<feature type="compositionally biased region" description="Polar residues" evidence="1">
    <location>
        <begin position="559"/>
        <end position="570"/>
    </location>
</feature>
<dbReference type="KEGG" id="rto:RTO_02020"/>
<protein>
    <recommendedName>
        <fullName evidence="3">DUF8208 domain-containing protein</fullName>
    </recommendedName>
</protein>
<keyword evidence="2" id="KW-0472">Membrane</keyword>
<dbReference type="HOGENOM" id="CLU_428209_0_0_9"/>
<dbReference type="RefSeq" id="WP_015527633.1">
    <property type="nucleotide sequence ID" value="NC_021015.1"/>
</dbReference>
<name>D4M178_9FIRM</name>
<dbReference type="PATRIC" id="fig|657313.3.peg.1552"/>
<evidence type="ECO:0000313" key="5">
    <source>
        <dbReference type="Proteomes" id="UP000008956"/>
    </source>
</evidence>
<gene>
    <name evidence="4" type="ORF">RTO_02020</name>
</gene>
<evidence type="ECO:0000259" key="3">
    <source>
        <dbReference type="Pfam" id="PF26635"/>
    </source>
</evidence>
<keyword evidence="2" id="KW-0812">Transmembrane</keyword>
<feature type="transmembrane region" description="Helical" evidence="2">
    <location>
        <begin position="100"/>
        <end position="119"/>
    </location>
</feature>
<feature type="transmembrane region" description="Helical" evidence="2">
    <location>
        <begin position="74"/>
        <end position="93"/>
    </location>
</feature>
<dbReference type="InterPro" id="IPR058066">
    <property type="entry name" value="pXO2-14_N"/>
</dbReference>
<feature type="compositionally biased region" description="Basic and acidic residues" evidence="1">
    <location>
        <begin position="572"/>
        <end position="596"/>
    </location>
</feature>
<feature type="compositionally biased region" description="Basic and acidic residues" evidence="1">
    <location>
        <begin position="537"/>
        <end position="558"/>
    </location>
</feature>
<dbReference type="Pfam" id="PF26635">
    <property type="entry name" value="DUF8208"/>
    <property type="match status" value="1"/>
</dbReference>
<dbReference type="NCBIfam" id="NF045890">
    <property type="entry name" value="conj_pls20_p028"/>
    <property type="match status" value="1"/>
</dbReference>
<feature type="region of interest" description="Disordered" evidence="1">
    <location>
        <begin position="397"/>
        <end position="458"/>
    </location>
</feature>
<feature type="compositionally biased region" description="Polar residues" evidence="1">
    <location>
        <begin position="413"/>
        <end position="442"/>
    </location>
</feature>
<keyword evidence="2" id="KW-1133">Transmembrane helix</keyword>
<feature type="transmembrane region" description="Helical" evidence="2">
    <location>
        <begin position="301"/>
        <end position="319"/>
    </location>
</feature>
<proteinExistence type="predicted"/>
<accession>D4M178</accession>
<dbReference type="InterPro" id="IPR058521">
    <property type="entry name" value="DUF8208"/>
</dbReference>
<sequence length="685" mass="77662">MSEAQIIEFLKLNSDFFSTNDIILTAVRTVGWLLVKGLSLLLDCCITLYDWTFGLIDITRWSVLENYLSDYKPLIQAIMMASLVILGFMYMFGKNKKHNVIHSVSILMVVMSASTTIFTELNRFSIAFKDAALSGGSTVNGTELIRTNLYDLYYIDSKIGLENLNSKGKIPQSTSFSETDVDYINIGEILDPGTDGLSKNAESILKKRLMPIGNGEYGLIDAKDGVAWTDFGNTYYYRYTFHYGTYYLTAAAAILIYICLAYKNTRVIYEIFVSRILVGLYAANLSSSRKVVKILESIRDSYFALCFTAISLKSYFLFVEYVNSKTEINGLARGIIILFIAWCVIDGANIIEKLTGVDAGLSSMTGKLIAAYHMMRGAGQTVQQARQFHMMKEQRDAMRNMQATSQGGGTGKTAGNSFKNMEQSMEQNGDHNQNSNSTQQMEENVKGADGMENRQGDSFDEMSQSIENEMQSEQMNNMNEDFRMQDDSTDEILHQNMEQSMEQNGAHNQNSNSTQQMEENVKGADGMENRQGNSFDEMSHQNMEQEEHGTEQVSRMEEQGTTENLTSAGEVTSKEPFSDQEEKPEKNNVNDMHAADQKQTNGFESQQTNRKQPFTYEEPKNMFEKWENKTDSRKVSNHADVNRASTSAMRERTPMQEQRKYAENSPKRKERGKSDFPETERRKKR</sequence>
<reference evidence="4 5" key="2">
    <citation type="submission" date="2010-03" db="EMBL/GenBank/DDBJ databases">
        <authorList>
            <person name="Pajon A."/>
        </authorList>
    </citation>
    <scope>NUCLEOTIDE SEQUENCE [LARGE SCALE GENOMIC DNA]</scope>
    <source>
        <strain evidence="4 5">L2-14</strain>
    </source>
</reference>